<comment type="subcellular location">
    <subcellularLocation>
        <location evidence="1">Membrane</location>
        <topology evidence="1">Peripheral membrane protein</topology>
    </subcellularLocation>
</comment>
<reference evidence="12 13" key="1">
    <citation type="journal article" date="2020" name="ISME J.">
        <title>Comparative genomics reveals insights into cyanobacterial evolution and habitat adaptation.</title>
        <authorList>
            <person name="Chen M.Y."/>
            <person name="Teng W.K."/>
            <person name="Zhao L."/>
            <person name="Hu C.X."/>
            <person name="Zhou Y.K."/>
            <person name="Han B.P."/>
            <person name="Song L.R."/>
            <person name="Shu W.S."/>
        </authorList>
    </citation>
    <scope>NUCLEOTIDE SEQUENCE [LARGE SCALE GENOMIC DNA]</scope>
    <source>
        <strain evidence="12 13">FACHB-1050</strain>
    </source>
</reference>
<organism evidence="12 13">
    <name type="scientific">Phormidium tenue FACHB-1050</name>
    <dbReference type="NCBI Taxonomy" id="2692857"/>
    <lineage>
        <taxon>Bacteria</taxon>
        <taxon>Bacillati</taxon>
        <taxon>Cyanobacteriota</taxon>
        <taxon>Cyanophyceae</taxon>
        <taxon>Oscillatoriophycideae</taxon>
        <taxon>Oscillatoriales</taxon>
        <taxon>Oscillatoriaceae</taxon>
        <taxon>Phormidium</taxon>
    </lineage>
</organism>
<protein>
    <submittedName>
        <fullName evidence="12">Phycobilisome protein</fullName>
    </submittedName>
</protein>
<evidence type="ECO:0000256" key="1">
    <source>
        <dbReference type="ARBA" id="ARBA00004170"/>
    </source>
</evidence>
<keyword evidence="5" id="KW-0042">Antenna complex</keyword>
<gene>
    <name evidence="12" type="ORF">H6G05_23715</name>
</gene>
<keyword evidence="10" id="KW-0472">Membrane</keyword>
<keyword evidence="11" id="KW-0089">Bile pigment</keyword>
<keyword evidence="13" id="KW-1185">Reference proteome</keyword>
<evidence type="ECO:0000256" key="5">
    <source>
        <dbReference type="ARBA" id="ARBA00022549"/>
    </source>
</evidence>
<comment type="similarity">
    <text evidence="2">Belongs to the phycobiliprotein family.</text>
</comment>
<evidence type="ECO:0000256" key="10">
    <source>
        <dbReference type="ARBA" id="ARBA00023136"/>
    </source>
</evidence>
<dbReference type="InterPro" id="IPR038719">
    <property type="entry name" value="Phycobilisome_asu/bsu_sf"/>
</dbReference>
<evidence type="ECO:0000256" key="6">
    <source>
        <dbReference type="ARBA" id="ARBA00022738"/>
    </source>
</evidence>
<dbReference type="InterPro" id="IPR012128">
    <property type="entry name" value="Phycobilisome_asu/bsu"/>
</dbReference>
<comment type="caution">
    <text evidence="12">The sequence shown here is derived from an EMBL/GenBank/DDBJ whole genome shotgun (WGS) entry which is preliminary data.</text>
</comment>
<keyword evidence="4" id="KW-0602">Photosynthesis</keyword>
<dbReference type="Pfam" id="PF00502">
    <property type="entry name" value="Phycobilisome"/>
    <property type="match status" value="1"/>
</dbReference>
<evidence type="ECO:0000256" key="8">
    <source>
        <dbReference type="ARBA" id="ARBA00022991"/>
    </source>
</evidence>
<dbReference type="PANTHER" id="PTHR34011">
    <property type="entry name" value="PHYCOBILISOME 32.1 KDA LINKER POLYPEPTIDE, PHYCOCYANIN-ASSOCIATED, ROD 2-RELATED"/>
    <property type="match status" value="1"/>
</dbReference>
<evidence type="ECO:0000256" key="9">
    <source>
        <dbReference type="ARBA" id="ARBA00023078"/>
    </source>
</evidence>
<keyword evidence="7" id="KW-0249">Electron transport</keyword>
<evidence type="ECO:0000256" key="4">
    <source>
        <dbReference type="ARBA" id="ARBA00022531"/>
    </source>
</evidence>
<evidence type="ECO:0000256" key="2">
    <source>
        <dbReference type="ARBA" id="ARBA00008182"/>
    </source>
</evidence>
<dbReference type="PANTHER" id="PTHR34011:SF2">
    <property type="entry name" value="ALLOPHYCOCYANIN ALPHA CHAIN"/>
    <property type="match status" value="1"/>
</dbReference>
<keyword evidence="9" id="KW-0793">Thylakoid</keyword>
<proteinExistence type="inferred from homology"/>
<sequence length="195" mass="22437">MSNPQLSEKVLALIKKSRIVSFRSWQDTYPDLAMTKFQDADDQGRYLTEEDLNDLQILIPAIAESIPTVKLLSAQAPQIVDEARQQVLETFPKITQEGGGLYPTERANACWRDFWHFLRCITYGIAGQRLDYLSSEGLKYMQDLYQELQVPLDAMILGLGAIKVASLKRLEPERQTEFTPYFDRLIEELKLFETI</sequence>
<evidence type="ECO:0000256" key="7">
    <source>
        <dbReference type="ARBA" id="ARBA00022982"/>
    </source>
</evidence>
<dbReference type="RefSeq" id="WP_190582239.1">
    <property type="nucleotide sequence ID" value="NZ_CAWPQU010000064.1"/>
</dbReference>
<dbReference type="EMBL" id="JACJQY010000067">
    <property type="protein sequence ID" value="MBD2319832.1"/>
    <property type="molecule type" value="Genomic_DNA"/>
</dbReference>
<keyword evidence="8" id="KW-0157">Chromophore</keyword>
<evidence type="ECO:0000256" key="3">
    <source>
        <dbReference type="ARBA" id="ARBA00022448"/>
    </source>
</evidence>
<keyword evidence="6" id="KW-0605">Phycobilisome</keyword>
<accession>A0ABR8CJJ6</accession>
<dbReference type="Gene3D" id="1.10.490.20">
    <property type="entry name" value="Phycocyanins"/>
    <property type="match status" value="1"/>
</dbReference>
<dbReference type="SUPFAM" id="SSF46458">
    <property type="entry name" value="Globin-like"/>
    <property type="match status" value="1"/>
</dbReference>
<dbReference type="CDD" id="cd12130">
    <property type="entry name" value="Apl"/>
    <property type="match status" value="1"/>
</dbReference>
<keyword evidence="3" id="KW-0813">Transport</keyword>
<dbReference type="InterPro" id="IPR009050">
    <property type="entry name" value="Globin-like_sf"/>
</dbReference>
<name>A0ABR8CJJ6_9CYAN</name>
<evidence type="ECO:0000313" key="13">
    <source>
        <dbReference type="Proteomes" id="UP000618445"/>
    </source>
</evidence>
<evidence type="ECO:0000313" key="12">
    <source>
        <dbReference type="EMBL" id="MBD2319832.1"/>
    </source>
</evidence>
<dbReference type="Proteomes" id="UP000618445">
    <property type="component" value="Unassembled WGS sequence"/>
</dbReference>
<evidence type="ECO:0000256" key="11">
    <source>
        <dbReference type="ARBA" id="ARBA00023307"/>
    </source>
</evidence>